<reference evidence="11 12" key="1">
    <citation type="submission" date="2019-02" db="EMBL/GenBank/DDBJ databases">
        <title>Deep-cultivation of Planctomycetes and their phenomic and genomic characterization uncovers novel biology.</title>
        <authorList>
            <person name="Wiegand S."/>
            <person name="Jogler M."/>
            <person name="Boedeker C."/>
            <person name="Pinto D."/>
            <person name="Vollmers J."/>
            <person name="Rivas-Marin E."/>
            <person name="Kohn T."/>
            <person name="Peeters S.H."/>
            <person name="Heuer A."/>
            <person name="Rast P."/>
            <person name="Oberbeckmann S."/>
            <person name="Bunk B."/>
            <person name="Jeske O."/>
            <person name="Meyerdierks A."/>
            <person name="Storesund J.E."/>
            <person name="Kallscheuer N."/>
            <person name="Luecker S."/>
            <person name="Lage O.M."/>
            <person name="Pohl T."/>
            <person name="Merkel B.J."/>
            <person name="Hornburger P."/>
            <person name="Mueller R.-W."/>
            <person name="Bruemmer F."/>
            <person name="Labrenz M."/>
            <person name="Spormann A.M."/>
            <person name="Op den Camp H."/>
            <person name="Overmann J."/>
            <person name="Amann R."/>
            <person name="Jetten M.S.M."/>
            <person name="Mascher T."/>
            <person name="Medema M.H."/>
            <person name="Devos D.P."/>
            <person name="Kaster A.-K."/>
            <person name="Ovreas L."/>
            <person name="Rohde M."/>
            <person name="Galperin M.Y."/>
            <person name="Jogler C."/>
        </authorList>
    </citation>
    <scope>NUCLEOTIDE SEQUENCE [LARGE SCALE GENOMIC DNA]</scope>
    <source>
        <strain evidence="11 12">Mal52</strain>
    </source>
</reference>
<evidence type="ECO:0000256" key="6">
    <source>
        <dbReference type="ARBA" id="ARBA00022837"/>
    </source>
</evidence>
<dbReference type="InterPro" id="IPR017850">
    <property type="entry name" value="Alkaline_phosphatase_core_sf"/>
</dbReference>
<dbReference type="Gene3D" id="3.40.720.10">
    <property type="entry name" value="Alkaline Phosphatase, subunit A"/>
    <property type="match status" value="1"/>
</dbReference>
<evidence type="ECO:0000256" key="8">
    <source>
        <dbReference type="SAM" id="MobiDB-lite"/>
    </source>
</evidence>
<protein>
    <submittedName>
        <fullName evidence="11">Arylsulfatase</fullName>
        <ecNumber evidence="11">3.1.6.1</ecNumber>
    </submittedName>
</protein>
<keyword evidence="5 11" id="KW-0378">Hydrolase</keyword>
<evidence type="ECO:0000256" key="7">
    <source>
        <dbReference type="ARBA" id="ARBA00023180"/>
    </source>
</evidence>
<dbReference type="PANTHER" id="PTHR42693">
    <property type="entry name" value="ARYLSULFATASE FAMILY MEMBER"/>
    <property type="match status" value="1"/>
</dbReference>
<dbReference type="Pfam" id="PF14707">
    <property type="entry name" value="Sulfatase_C"/>
    <property type="match status" value="1"/>
</dbReference>
<dbReference type="InterPro" id="IPR050738">
    <property type="entry name" value="Sulfatase"/>
</dbReference>
<evidence type="ECO:0000259" key="10">
    <source>
        <dbReference type="Pfam" id="PF00884"/>
    </source>
</evidence>
<dbReference type="GO" id="GO:0046872">
    <property type="term" value="F:metal ion binding"/>
    <property type="evidence" value="ECO:0007669"/>
    <property type="project" value="UniProtKB-KW"/>
</dbReference>
<comment type="similarity">
    <text evidence="2">Belongs to the sulfatase family.</text>
</comment>
<keyword evidence="7" id="KW-0325">Glycoprotein</keyword>
<keyword evidence="3" id="KW-0479">Metal-binding</keyword>
<dbReference type="RefSeq" id="WP_145375465.1">
    <property type="nucleotide sequence ID" value="NZ_CP036276.1"/>
</dbReference>
<feature type="region of interest" description="Disordered" evidence="8">
    <location>
        <begin position="453"/>
        <end position="473"/>
    </location>
</feature>
<feature type="chain" id="PRO_5021809968" evidence="9">
    <location>
        <begin position="25"/>
        <end position="473"/>
    </location>
</feature>
<evidence type="ECO:0000313" key="11">
    <source>
        <dbReference type="EMBL" id="QDU43349.1"/>
    </source>
</evidence>
<evidence type="ECO:0000256" key="9">
    <source>
        <dbReference type="SAM" id="SignalP"/>
    </source>
</evidence>
<gene>
    <name evidence="11" type="primary">atsA_15</name>
    <name evidence="11" type="ORF">Mal52_18210</name>
</gene>
<keyword evidence="6" id="KW-0106">Calcium</keyword>
<dbReference type="Gene3D" id="3.30.1120.10">
    <property type="match status" value="1"/>
</dbReference>
<comment type="cofactor">
    <cofactor evidence="1">
        <name>Ca(2+)</name>
        <dbReference type="ChEBI" id="CHEBI:29108"/>
    </cofactor>
</comment>
<organism evidence="11 12">
    <name type="scientific">Symmachiella dynata</name>
    <dbReference type="NCBI Taxonomy" id="2527995"/>
    <lineage>
        <taxon>Bacteria</taxon>
        <taxon>Pseudomonadati</taxon>
        <taxon>Planctomycetota</taxon>
        <taxon>Planctomycetia</taxon>
        <taxon>Planctomycetales</taxon>
        <taxon>Planctomycetaceae</taxon>
        <taxon>Symmachiella</taxon>
    </lineage>
</organism>
<keyword evidence="12" id="KW-1185">Reference proteome</keyword>
<evidence type="ECO:0000313" key="12">
    <source>
        <dbReference type="Proteomes" id="UP000319383"/>
    </source>
</evidence>
<dbReference type="EMBL" id="CP036276">
    <property type="protein sequence ID" value="QDU43349.1"/>
    <property type="molecule type" value="Genomic_DNA"/>
</dbReference>
<name>A0A517ZLI3_9PLAN</name>
<evidence type="ECO:0000256" key="5">
    <source>
        <dbReference type="ARBA" id="ARBA00022801"/>
    </source>
</evidence>
<feature type="domain" description="Sulfatase N-terminal" evidence="10">
    <location>
        <begin position="33"/>
        <end position="340"/>
    </location>
</feature>
<dbReference type="GO" id="GO:0004065">
    <property type="term" value="F:arylsulfatase activity"/>
    <property type="evidence" value="ECO:0007669"/>
    <property type="project" value="UniProtKB-EC"/>
</dbReference>
<evidence type="ECO:0000256" key="2">
    <source>
        <dbReference type="ARBA" id="ARBA00008779"/>
    </source>
</evidence>
<dbReference type="SUPFAM" id="SSF53649">
    <property type="entry name" value="Alkaline phosphatase-like"/>
    <property type="match status" value="1"/>
</dbReference>
<evidence type="ECO:0000256" key="3">
    <source>
        <dbReference type="ARBA" id="ARBA00022723"/>
    </source>
</evidence>
<keyword evidence="4 9" id="KW-0732">Signal</keyword>
<dbReference type="Pfam" id="PF00884">
    <property type="entry name" value="Sulfatase"/>
    <property type="match status" value="1"/>
</dbReference>
<evidence type="ECO:0000256" key="1">
    <source>
        <dbReference type="ARBA" id="ARBA00001913"/>
    </source>
</evidence>
<sequence length="473" mass="52245" precursor="true">MLRHPALLSGFCALTVLFTTAVCARAEEAQRPPNVVIIFTDDQGYADVGCFGAEGFETPHLDRMAAEGMRFTNFYVAQAVCGASRAALLTGCYPNRIGMLGAPSHRTKHGIHDDELLIPELLKQRGYATAIYGKWHLGHHEQFLPPNHGFDDYYGLPYSNDMWPNHPTAGAHYPPLPLIAGTKTIEQNPDQTQLTTAYTQHAVQFIDQNKDRPFFLYVPHSMPHVPLFVSDKYKDKTAQGRYGDVISEIDWSVGQILEAINKNGLDDNTLVIFTSDNGPWLSYGNHGGSAGPLREGKGTTWEGGVREPCIMRWPGKIPAGTVCDEVAATIDILPTLAGLTKTELPEHPIDGKDIWPLMSGEKNAKTPHEAYYYYWGKHLQAIRSGQWKLHFPHEFRSLTGTPGQDGQPNGYTVGKTEMALYDLANDIGETTDVKDQHPEVVARLKKLADAARNELGDSATKQKGSGTRKPARI</sequence>
<accession>A0A517ZLI3</accession>
<dbReference type="PANTHER" id="PTHR42693:SF53">
    <property type="entry name" value="ENDO-4-O-SULFATASE"/>
    <property type="match status" value="1"/>
</dbReference>
<dbReference type="FunFam" id="3.40.720.10:FF:000023">
    <property type="entry name" value="Arylsulfatase A"/>
    <property type="match status" value="1"/>
</dbReference>
<dbReference type="AlphaFoldDB" id="A0A517ZLI3"/>
<evidence type="ECO:0000256" key="4">
    <source>
        <dbReference type="ARBA" id="ARBA00022729"/>
    </source>
</evidence>
<proteinExistence type="inferred from homology"/>
<dbReference type="CDD" id="cd16026">
    <property type="entry name" value="GALNS_like"/>
    <property type="match status" value="1"/>
</dbReference>
<dbReference type="InterPro" id="IPR000917">
    <property type="entry name" value="Sulfatase_N"/>
</dbReference>
<dbReference type="Proteomes" id="UP000319383">
    <property type="component" value="Chromosome"/>
</dbReference>
<dbReference type="EC" id="3.1.6.1" evidence="11"/>
<feature type="signal peptide" evidence="9">
    <location>
        <begin position="1"/>
        <end position="24"/>
    </location>
</feature>
<dbReference type="KEGG" id="sdyn:Mal52_18210"/>